<dbReference type="AlphaFoldDB" id="A0AAW0FW19"/>
<dbReference type="Gene3D" id="3.55.40.20">
    <property type="entry name" value="Iron/manganese superoxide dismutase, C-terminal domain"/>
    <property type="match status" value="1"/>
</dbReference>
<dbReference type="Proteomes" id="UP001385951">
    <property type="component" value="Unassembled WGS sequence"/>
</dbReference>
<dbReference type="GO" id="GO:0046872">
    <property type="term" value="F:metal ion binding"/>
    <property type="evidence" value="ECO:0007669"/>
    <property type="project" value="InterPro"/>
</dbReference>
<feature type="domain" description="Manganese/iron superoxide dismutase C-terminal" evidence="2">
    <location>
        <begin position="42"/>
        <end position="96"/>
    </location>
</feature>
<comment type="caution">
    <text evidence="3">The sequence shown here is derived from an EMBL/GenBank/DDBJ whole genome shotgun (WGS) entry which is preliminary data.</text>
</comment>
<protein>
    <recommendedName>
        <fullName evidence="2">Manganese/iron superoxide dismutase C-terminal domain-containing protein</fullName>
    </recommendedName>
</protein>
<feature type="domain" description="Manganese/iron superoxide dismutase C-terminal" evidence="2">
    <location>
        <begin position="129"/>
        <end position="166"/>
    </location>
</feature>
<evidence type="ECO:0000313" key="3">
    <source>
        <dbReference type="EMBL" id="KAK7680905.1"/>
    </source>
</evidence>
<dbReference type="PANTHER" id="PTHR43595:SF2">
    <property type="entry name" value="SMALL RIBOSOMAL SUBUNIT PROTEIN MS42"/>
    <property type="match status" value="1"/>
</dbReference>
<gene>
    <name evidence="3" type="ORF">QCA50_015955</name>
</gene>
<comment type="function">
    <text evidence="1">Component of the mitochondrial ribosome (mitoribosome), a dedicated translation machinery responsible for the synthesis of mitochondrial genome-encoded proteins, including at least some of the essential transmembrane subunits of the mitochondrial respiratory chain. The mitoribosomes are attached to the mitochondrial inner membrane and translation products are cotranslationally integrated into the membrane.</text>
</comment>
<organism evidence="3 4">
    <name type="scientific">Cerrena zonata</name>
    <dbReference type="NCBI Taxonomy" id="2478898"/>
    <lineage>
        <taxon>Eukaryota</taxon>
        <taxon>Fungi</taxon>
        <taxon>Dikarya</taxon>
        <taxon>Basidiomycota</taxon>
        <taxon>Agaricomycotina</taxon>
        <taxon>Agaricomycetes</taxon>
        <taxon>Polyporales</taxon>
        <taxon>Cerrenaceae</taxon>
        <taxon>Cerrena</taxon>
    </lineage>
</organism>
<evidence type="ECO:0000259" key="2">
    <source>
        <dbReference type="Pfam" id="PF02777"/>
    </source>
</evidence>
<evidence type="ECO:0000313" key="4">
    <source>
        <dbReference type="Proteomes" id="UP001385951"/>
    </source>
</evidence>
<dbReference type="Pfam" id="PF02777">
    <property type="entry name" value="Sod_Fe_C"/>
    <property type="match status" value="2"/>
</dbReference>
<dbReference type="SUPFAM" id="SSF54719">
    <property type="entry name" value="Fe,Mn superoxide dismutase (SOD), C-terminal domain"/>
    <property type="match status" value="1"/>
</dbReference>
<dbReference type="InterPro" id="IPR019832">
    <property type="entry name" value="Mn/Fe_SOD_C"/>
</dbReference>
<accession>A0AAW0FW19</accession>
<dbReference type="GO" id="GO:0005737">
    <property type="term" value="C:cytoplasm"/>
    <property type="evidence" value="ECO:0007669"/>
    <property type="project" value="TreeGrafter"/>
</dbReference>
<proteinExistence type="predicted"/>
<dbReference type="EMBL" id="JASBNA010000045">
    <property type="protein sequence ID" value="KAK7680905.1"/>
    <property type="molecule type" value="Genomic_DNA"/>
</dbReference>
<sequence>MTTEQHVFHYASQAHNNHFVFEQFADKSEASKTQPSKLLLEKLADIDFPTIEAFRDEFLLIADSSFGQGWVFLVESADKSLRIVKCNNDGTPYYYGKNQSLDFNGSADEASYEYLNGLKKLAAQDQKDFSLPILGINLWDTAFIEDYGATGKAEYLENAWKSINWNVP</sequence>
<keyword evidence="4" id="KW-1185">Reference proteome</keyword>
<dbReference type="GO" id="GO:0004784">
    <property type="term" value="F:superoxide dismutase activity"/>
    <property type="evidence" value="ECO:0007669"/>
    <property type="project" value="InterPro"/>
</dbReference>
<reference evidence="3 4" key="1">
    <citation type="submission" date="2022-09" db="EMBL/GenBank/DDBJ databases">
        <authorList>
            <person name="Palmer J.M."/>
        </authorList>
    </citation>
    <scope>NUCLEOTIDE SEQUENCE [LARGE SCALE GENOMIC DNA]</scope>
    <source>
        <strain evidence="3 4">DSM 7382</strain>
    </source>
</reference>
<name>A0AAW0FW19_9APHY</name>
<dbReference type="PANTHER" id="PTHR43595">
    <property type="entry name" value="37S RIBOSOMAL PROTEIN S26, MITOCHONDRIAL"/>
    <property type="match status" value="1"/>
</dbReference>
<evidence type="ECO:0000256" key="1">
    <source>
        <dbReference type="ARBA" id="ARBA00037226"/>
    </source>
</evidence>
<dbReference type="InterPro" id="IPR036314">
    <property type="entry name" value="SOD_C_sf"/>
</dbReference>